<proteinExistence type="predicted"/>
<reference evidence="2" key="1">
    <citation type="submission" date="2016-03" db="EMBL/GenBank/DDBJ databases">
        <title>Draft genome sequence of Rosellinia necatrix.</title>
        <authorList>
            <person name="Kanematsu S."/>
        </authorList>
    </citation>
    <scope>NUCLEOTIDE SEQUENCE [LARGE SCALE GENOMIC DNA]</scope>
    <source>
        <strain evidence="2">W97</strain>
    </source>
</reference>
<accession>A0A1W2TMD5</accession>
<evidence type="ECO:0000313" key="2">
    <source>
        <dbReference type="EMBL" id="GAP89488.2"/>
    </source>
</evidence>
<evidence type="ECO:0008006" key="4">
    <source>
        <dbReference type="Google" id="ProtNLM"/>
    </source>
</evidence>
<dbReference type="AlphaFoldDB" id="A0A1W2TMD5"/>
<organism evidence="2">
    <name type="scientific">Rosellinia necatrix</name>
    <name type="common">White root-rot fungus</name>
    <dbReference type="NCBI Taxonomy" id="77044"/>
    <lineage>
        <taxon>Eukaryota</taxon>
        <taxon>Fungi</taxon>
        <taxon>Dikarya</taxon>
        <taxon>Ascomycota</taxon>
        <taxon>Pezizomycotina</taxon>
        <taxon>Sordariomycetes</taxon>
        <taxon>Xylariomycetidae</taxon>
        <taxon>Xylariales</taxon>
        <taxon>Xylariaceae</taxon>
        <taxon>Rosellinia</taxon>
    </lineage>
</organism>
<name>A0A1W2TMD5_ROSNE</name>
<dbReference type="Proteomes" id="UP000054516">
    <property type="component" value="Unassembled WGS sequence"/>
</dbReference>
<feature type="chain" id="PRO_5013252681" description="Fucose-specific lectin" evidence="1">
    <location>
        <begin position="22"/>
        <end position="437"/>
    </location>
</feature>
<keyword evidence="3" id="KW-1185">Reference proteome</keyword>
<sequence length="437" mass="47162">MGRQVKLLIPCLAALFSGVNANNNGRADGHGMIVSPRTATAGSNSSDPILETKGGITRHLGISRSSKFSTVWTWSLDAHGSLSWKDLGSNVGWRTYNSTSFISAPEVLNVWSSSKDLRVVFAIQAVTGHMLYLPYFGGQWESDNGWHDLGGRFTYRPASVSGTSGLSGIFGVNDDGELLYSALDNQYLPLKWSAWALMGTGFTGEVAVAAATPGMWELVGLVNGTYKHGLTDYRGSPPEWTDLGCPPNSVELGWPKIVAIPDTRTGGSPRGTVDVVVVADGVIWHKLYDGSSWAAEWSRLPSSHDGLEVMNSQELLIGYGSSISPILADNGYLFSRGSDNCVYQNQFAFSGYNATTGQVYRDWIGWNNLWCPADSSSSTSADTQQSPLSIAAIAMYDNRFDFVVETTSGGLEHSQVYHDNGTFGGVVPKWVTVEGRP</sequence>
<keyword evidence="1" id="KW-0732">Signal</keyword>
<evidence type="ECO:0000313" key="3">
    <source>
        <dbReference type="Proteomes" id="UP000054516"/>
    </source>
</evidence>
<gene>
    <name evidence="2" type="ORF">SAMD00023353_4001330</name>
</gene>
<feature type="signal peptide" evidence="1">
    <location>
        <begin position="1"/>
        <end position="21"/>
    </location>
</feature>
<protein>
    <recommendedName>
        <fullName evidence="4">Fucose-specific lectin</fullName>
    </recommendedName>
</protein>
<evidence type="ECO:0000256" key="1">
    <source>
        <dbReference type="SAM" id="SignalP"/>
    </source>
</evidence>
<dbReference type="EMBL" id="DF977485">
    <property type="protein sequence ID" value="GAP89488.2"/>
    <property type="molecule type" value="Genomic_DNA"/>
</dbReference>
<dbReference type="OrthoDB" id="406838at2759"/>